<accession>A0A6C0H880</accession>
<dbReference type="EMBL" id="MN739902">
    <property type="protein sequence ID" value="QHT76792.1"/>
    <property type="molecule type" value="Genomic_DNA"/>
</dbReference>
<sequence>MISVYYNLIKIKLVIYCASHIFLLVNIINVIYFVEIFVSQFNFYENVII</sequence>
<protein>
    <submittedName>
        <fullName evidence="2">Uncharacterized protein</fullName>
    </submittedName>
</protein>
<keyword evidence="1" id="KW-1133">Transmembrane helix</keyword>
<proteinExistence type="predicted"/>
<organism evidence="2">
    <name type="scientific">viral metagenome</name>
    <dbReference type="NCBI Taxonomy" id="1070528"/>
    <lineage>
        <taxon>unclassified sequences</taxon>
        <taxon>metagenomes</taxon>
        <taxon>organismal metagenomes</taxon>
    </lineage>
</organism>
<evidence type="ECO:0000313" key="2">
    <source>
        <dbReference type="EMBL" id="QHT76792.1"/>
    </source>
</evidence>
<feature type="transmembrane region" description="Helical" evidence="1">
    <location>
        <begin position="13"/>
        <end position="34"/>
    </location>
</feature>
<keyword evidence="1" id="KW-0472">Membrane</keyword>
<reference evidence="2" key="1">
    <citation type="journal article" date="2020" name="Nature">
        <title>Giant virus diversity and host interactions through global metagenomics.</title>
        <authorList>
            <person name="Schulz F."/>
            <person name="Roux S."/>
            <person name="Paez-Espino D."/>
            <person name="Jungbluth S."/>
            <person name="Walsh D.A."/>
            <person name="Denef V.J."/>
            <person name="McMahon K.D."/>
            <person name="Konstantinidis K.T."/>
            <person name="Eloe-Fadrosh E.A."/>
            <person name="Kyrpides N.C."/>
            <person name="Woyke T."/>
        </authorList>
    </citation>
    <scope>NUCLEOTIDE SEQUENCE</scope>
    <source>
        <strain evidence="2">GVMAG-M-3300023179-82</strain>
    </source>
</reference>
<dbReference type="AlphaFoldDB" id="A0A6C0H880"/>
<name>A0A6C0H880_9ZZZZ</name>
<evidence type="ECO:0000256" key="1">
    <source>
        <dbReference type="SAM" id="Phobius"/>
    </source>
</evidence>
<keyword evidence="1" id="KW-0812">Transmembrane</keyword>